<dbReference type="EMBL" id="FQZF01000007">
    <property type="protein sequence ID" value="SHI98754.1"/>
    <property type="molecule type" value="Genomic_DNA"/>
</dbReference>
<accession>A0A1M6FM52</accession>
<evidence type="ECO:0000313" key="4">
    <source>
        <dbReference type="Proteomes" id="UP000184387"/>
    </source>
</evidence>
<reference evidence="3 4" key="1">
    <citation type="submission" date="2016-11" db="EMBL/GenBank/DDBJ databases">
        <authorList>
            <person name="Jaros S."/>
            <person name="Januszkiewicz K."/>
            <person name="Wedrychowicz H."/>
        </authorList>
    </citation>
    <scope>NUCLEOTIDE SEQUENCE [LARGE SCALE GENOMIC DNA]</scope>
    <source>
        <strain evidence="3 4">DSM 14916</strain>
    </source>
</reference>
<feature type="chain" id="PRO_5012522592" evidence="2">
    <location>
        <begin position="26"/>
        <end position="327"/>
    </location>
</feature>
<gene>
    <name evidence="3" type="ORF">SAMN02745194_01501</name>
</gene>
<dbReference type="InterPro" id="IPR042100">
    <property type="entry name" value="Bug_dom1"/>
</dbReference>
<keyword evidence="4" id="KW-1185">Reference proteome</keyword>
<evidence type="ECO:0000256" key="1">
    <source>
        <dbReference type="ARBA" id="ARBA00006987"/>
    </source>
</evidence>
<comment type="similarity">
    <text evidence="1">Belongs to the UPF0065 (bug) family.</text>
</comment>
<dbReference type="STRING" id="198092.SAMN02745194_01501"/>
<protein>
    <submittedName>
        <fullName evidence="3">Tripartite-type tricarboxylate transporter, receptor component TctC</fullName>
    </submittedName>
</protein>
<dbReference type="AlphaFoldDB" id="A0A1M6FM52"/>
<dbReference type="Gene3D" id="3.40.190.150">
    <property type="entry name" value="Bordetella uptake gene, domain 1"/>
    <property type="match status" value="1"/>
</dbReference>
<keyword evidence="3" id="KW-0675">Receptor</keyword>
<dbReference type="CDD" id="cd07012">
    <property type="entry name" value="PBP2_Bug_TTT"/>
    <property type="match status" value="1"/>
</dbReference>
<dbReference type="Pfam" id="PF03401">
    <property type="entry name" value="TctC"/>
    <property type="match status" value="1"/>
</dbReference>
<dbReference type="Gene3D" id="3.40.190.10">
    <property type="entry name" value="Periplasmic binding protein-like II"/>
    <property type="match status" value="1"/>
</dbReference>
<evidence type="ECO:0000256" key="2">
    <source>
        <dbReference type="SAM" id="SignalP"/>
    </source>
</evidence>
<dbReference type="InterPro" id="IPR005064">
    <property type="entry name" value="BUG"/>
</dbReference>
<dbReference type="PANTHER" id="PTHR42928">
    <property type="entry name" value="TRICARBOXYLATE-BINDING PROTEIN"/>
    <property type="match status" value="1"/>
</dbReference>
<dbReference type="SUPFAM" id="SSF53850">
    <property type="entry name" value="Periplasmic binding protein-like II"/>
    <property type="match status" value="1"/>
</dbReference>
<feature type="signal peptide" evidence="2">
    <location>
        <begin position="1"/>
        <end position="25"/>
    </location>
</feature>
<organism evidence="3 4">
    <name type="scientific">Muricoccus roseus</name>
    <dbReference type="NCBI Taxonomy" id="198092"/>
    <lineage>
        <taxon>Bacteria</taxon>
        <taxon>Pseudomonadati</taxon>
        <taxon>Pseudomonadota</taxon>
        <taxon>Alphaproteobacteria</taxon>
        <taxon>Acetobacterales</taxon>
        <taxon>Roseomonadaceae</taxon>
        <taxon>Muricoccus</taxon>
    </lineage>
</organism>
<evidence type="ECO:0000313" key="3">
    <source>
        <dbReference type="EMBL" id="SHI98754.1"/>
    </source>
</evidence>
<dbReference type="RefSeq" id="WP_217659593.1">
    <property type="nucleotide sequence ID" value="NZ_FQZF01000007.1"/>
</dbReference>
<proteinExistence type="inferred from homology"/>
<dbReference type="PANTHER" id="PTHR42928:SF5">
    <property type="entry name" value="BLR1237 PROTEIN"/>
    <property type="match status" value="1"/>
</dbReference>
<dbReference type="Proteomes" id="UP000184387">
    <property type="component" value="Unassembled WGS sequence"/>
</dbReference>
<name>A0A1M6FM52_9PROT</name>
<sequence length="327" mass="33415">MLNRRQTLALAGLSAGALLPRAARAAWPERPLRVVVPYAAGGNIDVVSRLLAPALSERLGQPVVVDNRPGAGGSLGAEQVARAAADGYTLLAGSNGPITVNPLVQARLPYEPLRDFAPVALVNAVPLVLMVTNGTRAATVADAVGLSKAEPGGFTTGTPGAGSTAHLTLELFNSATGAALVHVPYRGGGAIVPDFLAGNVRAMFTEFSTALPLHKDGKGRILAIASVRRSPLLPEVPTFTEAGLPDFVAASYCGLLAPRATPAPVLAALRDAIAAATDDPAIRAKLEGLGSEIASGPEQTPEGFTAFLRRQAADAKRAADLAGIKPE</sequence>
<dbReference type="PIRSF" id="PIRSF017082">
    <property type="entry name" value="YflP"/>
    <property type="match status" value="1"/>
</dbReference>
<keyword evidence="2" id="KW-0732">Signal</keyword>